<proteinExistence type="inferred from homology"/>
<name>A0ABY4L9Y3_THEAE</name>
<feature type="compositionally biased region" description="Pro residues" evidence="6">
    <location>
        <begin position="368"/>
        <end position="385"/>
    </location>
</feature>
<evidence type="ECO:0000313" key="8">
    <source>
        <dbReference type="Proteomes" id="UP000832041"/>
    </source>
</evidence>
<feature type="compositionally biased region" description="Pro residues" evidence="6">
    <location>
        <begin position="433"/>
        <end position="445"/>
    </location>
</feature>
<gene>
    <name evidence="7" type="ORF">FOF52_20780</name>
</gene>
<dbReference type="InterPro" id="IPR013325">
    <property type="entry name" value="RNA_pol_sigma_r2"/>
</dbReference>
<feature type="region of interest" description="Disordered" evidence="6">
    <location>
        <begin position="238"/>
        <end position="288"/>
    </location>
</feature>
<feature type="compositionally biased region" description="Low complexity" evidence="6">
    <location>
        <begin position="246"/>
        <end position="288"/>
    </location>
</feature>
<evidence type="ECO:0000256" key="5">
    <source>
        <dbReference type="ARBA" id="ARBA00023163"/>
    </source>
</evidence>
<evidence type="ECO:0000256" key="3">
    <source>
        <dbReference type="ARBA" id="ARBA00023082"/>
    </source>
</evidence>
<protein>
    <submittedName>
        <fullName evidence="7">Sigma-70 family RNA polymerase sigma factor</fullName>
    </submittedName>
</protein>
<keyword evidence="2" id="KW-0805">Transcription regulation</keyword>
<comment type="similarity">
    <text evidence="1">Belongs to the sigma-70 factor family. ECF subfamily.</text>
</comment>
<dbReference type="InterPro" id="IPR036388">
    <property type="entry name" value="WH-like_DNA-bd_sf"/>
</dbReference>
<keyword evidence="4" id="KW-0238">DNA-binding</keyword>
<dbReference type="PANTHER" id="PTHR43133:SF8">
    <property type="entry name" value="RNA POLYMERASE SIGMA FACTOR HI_1459-RELATED"/>
    <property type="match status" value="1"/>
</dbReference>
<feature type="compositionally biased region" description="Pro residues" evidence="6">
    <location>
        <begin position="459"/>
        <end position="469"/>
    </location>
</feature>
<feature type="compositionally biased region" description="Low complexity" evidence="6">
    <location>
        <begin position="358"/>
        <end position="367"/>
    </location>
</feature>
<dbReference type="PANTHER" id="PTHR43133">
    <property type="entry name" value="RNA POLYMERASE ECF-TYPE SIGMA FACTO"/>
    <property type="match status" value="1"/>
</dbReference>
<reference evidence="7 8" key="1">
    <citation type="submission" date="2020-04" db="EMBL/GenBank/DDBJ databases">
        <title>Thermobifida alba genome sequencing and assembly.</title>
        <authorList>
            <person name="Luzics S."/>
            <person name="Horvath B."/>
            <person name="Nagy I."/>
            <person name="Toth A."/>
            <person name="Nagy I."/>
            <person name="Kukolya J."/>
        </authorList>
    </citation>
    <scope>NUCLEOTIDE SEQUENCE [LARGE SCALE GENOMIC DNA]</scope>
    <source>
        <strain evidence="7 8">DSM 43795</strain>
    </source>
</reference>
<keyword evidence="8" id="KW-1185">Reference proteome</keyword>
<organism evidence="7 8">
    <name type="scientific">Thermobifida alba</name>
    <name type="common">Thermomonospora alba</name>
    <dbReference type="NCBI Taxonomy" id="53522"/>
    <lineage>
        <taxon>Bacteria</taxon>
        <taxon>Bacillati</taxon>
        <taxon>Actinomycetota</taxon>
        <taxon>Actinomycetes</taxon>
        <taxon>Streptosporangiales</taxon>
        <taxon>Nocardiopsidaceae</taxon>
        <taxon>Thermobifida</taxon>
    </lineage>
</organism>
<accession>A0ABY4L9Y3</accession>
<dbReference type="InterPro" id="IPR039425">
    <property type="entry name" value="RNA_pol_sigma-70-like"/>
</dbReference>
<evidence type="ECO:0000256" key="4">
    <source>
        <dbReference type="ARBA" id="ARBA00023125"/>
    </source>
</evidence>
<dbReference type="Gene3D" id="1.10.10.10">
    <property type="entry name" value="Winged helix-like DNA-binding domain superfamily/Winged helix DNA-binding domain"/>
    <property type="match status" value="1"/>
</dbReference>
<evidence type="ECO:0000256" key="1">
    <source>
        <dbReference type="ARBA" id="ARBA00010641"/>
    </source>
</evidence>
<evidence type="ECO:0000256" key="2">
    <source>
        <dbReference type="ARBA" id="ARBA00023015"/>
    </source>
</evidence>
<dbReference type="Gene3D" id="1.10.1740.10">
    <property type="match status" value="1"/>
</dbReference>
<feature type="region of interest" description="Disordered" evidence="6">
    <location>
        <begin position="332"/>
        <end position="480"/>
    </location>
</feature>
<keyword evidence="3" id="KW-0731">Sigma factor</keyword>
<feature type="compositionally biased region" description="Gly residues" evidence="6">
    <location>
        <begin position="389"/>
        <end position="420"/>
    </location>
</feature>
<evidence type="ECO:0000256" key="6">
    <source>
        <dbReference type="SAM" id="MobiDB-lite"/>
    </source>
</evidence>
<dbReference type="SUPFAM" id="SSF88659">
    <property type="entry name" value="Sigma3 and sigma4 domains of RNA polymerase sigma factors"/>
    <property type="match status" value="1"/>
</dbReference>
<dbReference type="SUPFAM" id="SSF88946">
    <property type="entry name" value="Sigma2 domain of RNA polymerase sigma factors"/>
    <property type="match status" value="1"/>
</dbReference>
<evidence type="ECO:0000313" key="7">
    <source>
        <dbReference type="EMBL" id="UPT23073.1"/>
    </source>
</evidence>
<dbReference type="Proteomes" id="UP000832041">
    <property type="component" value="Chromosome"/>
</dbReference>
<feature type="compositionally biased region" description="Low complexity" evidence="6">
    <location>
        <begin position="421"/>
        <end position="432"/>
    </location>
</feature>
<dbReference type="EMBL" id="CP051627">
    <property type="protein sequence ID" value="UPT23073.1"/>
    <property type="molecule type" value="Genomic_DNA"/>
</dbReference>
<sequence>MTASQRPDRQRVSEDHAFATLLREGQGYERCYDAFAASLYRYCWTLLGPRSEQEEDAVAAAVHETFLAAVELLPQLQDLDLFRSWLFALARAACERRGLTPDSPYALLSVHEEEQPFVEVLGTLPPSQRELLELSLRHSLSHTQTAVVLGLDPETVSDLCRSAAQRVADLVTEKNQAEDGSGARWIIADVPLALNSVALPGPPRHLREQVVADCSASEAAPRRQAAAALVRPLGANGFPLQRVRGTDPGTAGPDGPEAAAAPEEHTAPASSLDADAEPLSAPAAAQASEEPQRLSGWLLPATAGLVTALVAFTLWGLGAFLNSSDDTLAGALPPVDGVTASPMSEHAPQSTEPDSGGAPPVEVSEPAFEPPPAVEPEPAAEPEPAQPGGADGGTGGGTDSGTGGGASGGAGSSTGGGAESGGSAPSTGGAEPAAPPAPPPAPAAPQEPVSEPREEPVSQPEPAPAPAPEESPRRPGSGVVSLLEGVLGLLGLSGRR</sequence>
<keyword evidence="5" id="KW-0804">Transcription</keyword>
<dbReference type="InterPro" id="IPR013324">
    <property type="entry name" value="RNA_pol_sigma_r3/r4-like"/>
</dbReference>